<comment type="cofactor">
    <cofactor evidence="3">
        <name>Co(2+)</name>
        <dbReference type="ChEBI" id="CHEBI:48828"/>
    </cofactor>
</comment>
<evidence type="ECO:0000256" key="6">
    <source>
        <dbReference type="ARBA" id="ARBA00022670"/>
    </source>
</evidence>
<name>A0A6V7TSV7_MELEN</name>
<keyword evidence="8" id="KW-0378">Hydrolase</keyword>
<dbReference type="PROSITE" id="PS01202">
    <property type="entry name" value="MAP_2"/>
    <property type="match status" value="1"/>
</dbReference>
<evidence type="ECO:0000256" key="5">
    <source>
        <dbReference type="ARBA" id="ARBA00022438"/>
    </source>
</evidence>
<dbReference type="GO" id="GO:0046872">
    <property type="term" value="F:metal ion binding"/>
    <property type="evidence" value="ECO:0007669"/>
    <property type="project" value="UniProtKB-KW"/>
</dbReference>
<evidence type="ECO:0000256" key="7">
    <source>
        <dbReference type="ARBA" id="ARBA00022723"/>
    </source>
</evidence>
<dbReference type="EMBL" id="CAJEWN010000013">
    <property type="protein sequence ID" value="CAD2133286.1"/>
    <property type="molecule type" value="Genomic_DNA"/>
</dbReference>
<dbReference type="GO" id="GO:0004239">
    <property type="term" value="F:initiator methionyl aminopeptidase activity"/>
    <property type="evidence" value="ECO:0007669"/>
    <property type="project" value="UniProtKB-EC"/>
</dbReference>
<dbReference type="InterPro" id="IPR018349">
    <property type="entry name" value="Pept_M24A_MAP2_BS"/>
</dbReference>
<dbReference type="Gene3D" id="3.90.230.10">
    <property type="entry name" value="Creatinase/methionine aminopeptidase superfamily"/>
    <property type="match status" value="1"/>
</dbReference>
<dbReference type="AlphaFoldDB" id="A0A6V7TSV7"/>
<dbReference type="InterPro" id="IPR000994">
    <property type="entry name" value="Pept_M24"/>
</dbReference>
<organism evidence="10 11">
    <name type="scientific">Meloidogyne enterolobii</name>
    <name type="common">Root-knot nematode worm</name>
    <name type="synonym">Meloidogyne mayaguensis</name>
    <dbReference type="NCBI Taxonomy" id="390850"/>
    <lineage>
        <taxon>Eukaryota</taxon>
        <taxon>Metazoa</taxon>
        <taxon>Ecdysozoa</taxon>
        <taxon>Nematoda</taxon>
        <taxon>Chromadorea</taxon>
        <taxon>Rhabditida</taxon>
        <taxon>Tylenchina</taxon>
        <taxon>Tylenchomorpha</taxon>
        <taxon>Tylenchoidea</taxon>
        <taxon>Meloidogynidae</taxon>
        <taxon>Meloidogyninae</taxon>
        <taxon>Meloidogyne</taxon>
    </lineage>
</organism>
<dbReference type="Pfam" id="PF00557">
    <property type="entry name" value="Peptidase_M24"/>
    <property type="match status" value="1"/>
</dbReference>
<feature type="domain" description="Peptidase M24" evidence="9">
    <location>
        <begin position="134"/>
        <end position="278"/>
    </location>
</feature>
<comment type="cofactor">
    <cofactor evidence="2">
        <name>Mn(2+)</name>
        <dbReference type="ChEBI" id="CHEBI:29035"/>
    </cofactor>
</comment>
<dbReference type="PRINTS" id="PR00599">
    <property type="entry name" value="MAPEPTIDASE"/>
</dbReference>
<comment type="catalytic activity">
    <reaction evidence="1">
        <text>Release of N-terminal amino acids, preferentially methionine, from peptides and arylamides.</text>
        <dbReference type="EC" id="3.4.11.18"/>
    </reaction>
</comment>
<dbReference type="PANTHER" id="PTHR45777:SF2">
    <property type="entry name" value="METHIONINE AMINOPEPTIDASE 2"/>
    <property type="match status" value="1"/>
</dbReference>
<gene>
    <name evidence="10" type="ORF">MENT_LOCUS3965</name>
</gene>
<dbReference type="GO" id="GO:0006508">
    <property type="term" value="P:proteolysis"/>
    <property type="evidence" value="ECO:0007669"/>
    <property type="project" value="UniProtKB-KW"/>
</dbReference>
<dbReference type="GO" id="GO:0008235">
    <property type="term" value="F:metalloexopeptidase activity"/>
    <property type="evidence" value="ECO:0007669"/>
    <property type="project" value="TreeGrafter"/>
</dbReference>
<dbReference type="InterPro" id="IPR036005">
    <property type="entry name" value="Creatinase/aminopeptidase-like"/>
</dbReference>
<evidence type="ECO:0000256" key="3">
    <source>
        <dbReference type="ARBA" id="ARBA00001941"/>
    </source>
</evidence>
<evidence type="ECO:0000256" key="1">
    <source>
        <dbReference type="ARBA" id="ARBA00000294"/>
    </source>
</evidence>
<dbReference type="InterPro" id="IPR050247">
    <property type="entry name" value="Met_Aminopeptidase_Type2"/>
</dbReference>
<keyword evidence="5" id="KW-0031">Aminopeptidase</keyword>
<proteinExistence type="predicted"/>
<accession>A0A6V7TSV7</accession>
<comment type="cofactor">
    <cofactor evidence="4">
        <name>Fe(2+)</name>
        <dbReference type="ChEBI" id="CHEBI:29033"/>
    </cofactor>
</comment>
<dbReference type="GO" id="GO:0005737">
    <property type="term" value="C:cytoplasm"/>
    <property type="evidence" value="ECO:0007669"/>
    <property type="project" value="TreeGrafter"/>
</dbReference>
<keyword evidence="6" id="KW-0645">Protease</keyword>
<evidence type="ECO:0000256" key="8">
    <source>
        <dbReference type="ARBA" id="ARBA00022801"/>
    </source>
</evidence>
<evidence type="ECO:0000256" key="2">
    <source>
        <dbReference type="ARBA" id="ARBA00001936"/>
    </source>
</evidence>
<evidence type="ECO:0000313" key="11">
    <source>
        <dbReference type="Proteomes" id="UP000580250"/>
    </source>
</evidence>
<dbReference type="PANTHER" id="PTHR45777">
    <property type="entry name" value="METHIONINE AMINOPEPTIDASE 2"/>
    <property type="match status" value="1"/>
</dbReference>
<dbReference type="Proteomes" id="UP000580250">
    <property type="component" value="Unassembled WGS sequence"/>
</dbReference>
<dbReference type="SUPFAM" id="SSF55920">
    <property type="entry name" value="Creatinase/aminopeptidase"/>
    <property type="match status" value="1"/>
</dbReference>
<keyword evidence="7" id="KW-0479">Metal-binding</keyword>
<dbReference type="OrthoDB" id="7848262at2759"/>
<evidence type="ECO:0000256" key="4">
    <source>
        <dbReference type="ARBA" id="ARBA00001954"/>
    </source>
</evidence>
<evidence type="ECO:0000259" key="9">
    <source>
        <dbReference type="Pfam" id="PF00557"/>
    </source>
</evidence>
<dbReference type="InterPro" id="IPR001714">
    <property type="entry name" value="Pept_M24_MAP"/>
</dbReference>
<protein>
    <recommendedName>
        <fullName evidence="9">Peptidase M24 domain-containing protein</fullName>
    </recommendedName>
</protein>
<comment type="caution">
    <text evidence="10">The sequence shown here is derived from an EMBL/GenBank/DDBJ whole genome shotgun (WGS) entry which is preliminary data.</text>
</comment>
<evidence type="ECO:0000313" key="10">
    <source>
        <dbReference type="EMBL" id="CAD2133286.1"/>
    </source>
</evidence>
<sequence>MPKAKKSAAKTSDTVDDIDSILKDIEMKSNEAASKQKGKKKGKKEVLANEVDEKVVEEREEVVDGVIKDMLPENWAAEINGMKPIDQQFVEGDFPIGQICEYRYNMDDRTAINRITNEEKKALDTSYEDIYKDFRRAAESHRQTRKYVKSWIKPGMKLFDICERLEAHSRRMINENGLSSGLAFPTGCSINHCAAHYTPNAGDDTVLGPSDVVKIDYGTHVNGRIIDCAFTLTYDSKFDTLLNAVKEATETGIREAGIDVRLCDIGEAIEEVMTSYELELNGKNISN</sequence>
<reference evidence="10 11" key="1">
    <citation type="submission" date="2020-08" db="EMBL/GenBank/DDBJ databases">
        <authorList>
            <person name="Koutsovoulos G."/>
            <person name="Danchin GJ E."/>
        </authorList>
    </citation>
    <scope>NUCLEOTIDE SEQUENCE [LARGE SCALE GENOMIC DNA]</scope>
</reference>